<evidence type="ECO:0000313" key="4">
    <source>
        <dbReference type="EMBL" id="MFC7149931.1"/>
    </source>
</evidence>
<dbReference type="SUPFAM" id="SSF53850">
    <property type="entry name" value="Periplasmic binding protein-like II"/>
    <property type="match status" value="1"/>
</dbReference>
<keyword evidence="1 3" id="KW-0732">Signal</keyword>
<dbReference type="EMBL" id="JBHTAI010000009">
    <property type="protein sequence ID" value="MFC7149931.1"/>
    <property type="molecule type" value="Genomic_DNA"/>
</dbReference>
<sequence length="563" mass="62510">MKEQKIRGTAMACLAFLLVFSTACSQKDNGSSAEPSAAAQTGSASPSAEQSQQTASSEDPFGKYDPPIEVSVVSSTGTNILFADGESINDNIMTRTYKDILGIQFVNKWVSDASQTVEKMNLSINTNNLPDISKVDLNQLHRMIKQEQLADLTEVYEKYASPLLRKAMEYGGGEGFEAASLNGKIYGMPVPVDYFENVAIMYIRQDWLDKLQLQPPKTIDELTAVANAFAQQDPDGNGKPDTYGIALDNALGMGFDGVSAAYRAYRGMWIKNSDGSLVYGSVQPEMKEALAKLQELYKTKALDQEFGAKDWGKAADDIGAGKGGIYFGAFWQPLYPLSTTLTHTPDSDWKAYPIPAGLDGIVAPKRPTNVLTWMVARKDMEQPEALIKSMNLWAEMWIEGGKYNDLFYKEIQGSEKYKGKEIHQYAKPYFFDDPGKNMIIGKQFRAAMEKDDGSLVTHPDGQWKWDAYKNNEPNGWAFMKYLTESESVLEQYGDNFVNQAFLGAPTDTMVKRLANLNKIESETFTKIIMGNAGVDEFDKFVKQWNQLGGEAITEEVNAWASSK</sequence>
<feature type="compositionally biased region" description="Low complexity" evidence="2">
    <location>
        <begin position="43"/>
        <end position="57"/>
    </location>
</feature>
<proteinExistence type="predicted"/>
<reference evidence="5" key="1">
    <citation type="journal article" date="2019" name="Int. J. Syst. Evol. Microbiol.">
        <title>The Global Catalogue of Microorganisms (GCM) 10K type strain sequencing project: providing services to taxonomists for standard genome sequencing and annotation.</title>
        <authorList>
            <consortium name="The Broad Institute Genomics Platform"/>
            <consortium name="The Broad Institute Genome Sequencing Center for Infectious Disease"/>
            <person name="Wu L."/>
            <person name="Ma J."/>
        </authorList>
    </citation>
    <scope>NUCLEOTIDE SEQUENCE [LARGE SCALE GENOMIC DNA]</scope>
    <source>
        <strain evidence="5">KCTC 12907</strain>
    </source>
</reference>
<dbReference type="Proteomes" id="UP001596378">
    <property type="component" value="Unassembled WGS sequence"/>
</dbReference>
<name>A0ABW2F9N3_9BACL</name>
<protein>
    <submittedName>
        <fullName evidence="4">Extracellular solute-binding protein</fullName>
    </submittedName>
</protein>
<evidence type="ECO:0000256" key="1">
    <source>
        <dbReference type="ARBA" id="ARBA00022729"/>
    </source>
</evidence>
<dbReference type="CDD" id="cd13580">
    <property type="entry name" value="PBP2_AlgQ_like_1"/>
    <property type="match status" value="1"/>
</dbReference>
<evidence type="ECO:0000256" key="3">
    <source>
        <dbReference type="SAM" id="SignalP"/>
    </source>
</evidence>
<organism evidence="4 5">
    <name type="scientific">Cohnella cellulosilytica</name>
    <dbReference type="NCBI Taxonomy" id="986710"/>
    <lineage>
        <taxon>Bacteria</taxon>
        <taxon>Bacillati</taxon>
        <taxon>Bacillota</taxon>
        <taxon>Bacilli</taxon>
        <taxon>Bacillales</taxon>
        <taxon>Paenibacillaceae</taxon>
        <taxon>Cohnella</taxon>
    </lineage>
</organism>
<gene>
    <name evidence="4" type="ORF">ACFQMJ_15505</name>
</gene>
<feature type="signal peptide" evidence="3">
    <location>
        <begin position="1"/>
        <end position="25"/>
    </location>
</feature>
<feature type="region of interest" description="Disordered" evidence="2">
    <location>
        <begin position="27"/>
        <end position="68"/>
    </location>
</feature>
<evidence type="ECO:0000256" key="2">
    <source>
        <dbReference type="SAM" id="MobiDB-lite"/>
    </source>
</evidence>
<dbReference type="RefSeq" id="WP_378046404.1">
    <property type="nucleotide sequence ID" value="NZ_JBHMDN010000010.1"/>
</dbReference>
<dbReference type="PANTHER" id="PTHR43649:SF33">
    <property type="entry name" value="POLYGALACTURONAN_RHAMNOGALACTURONAN-BINDING PROTEIN YTCQ"/>
    <property type="match status" value="1"/>
</dbReference>
<feature type="chain" id="PRO_5045339027" evidence="3">
    <location>
        <begin position="26"/>
        <end position="563"/>
    </location>
</feature>
<keyword evidence="5" id="KW-1185">Reference proteome</keyword>
<accession>A0ABW2F9N3</accession>
<dbReference type="InterPro" id="IPR050490">
    <property type="entry name" value="Bact_solute-bd_prot1"/>
</dbReference>
<dbReference type="Gene3D" id="3.40.190.10">
    <property type="entry name" value="Periplasmic binding protein-like II"/>
    <property type="match status" value="2"/>
</dbReference>
<dbReference type="PROSITE" id="PS51257">
    <property type="entry name" value="PROKAR_LIPOPROTEIN"/>
    <property type="match status" value="1"/>
</dbReference>
<dbReference type="PANTHER" id="PTHR43649">
    <property type="entry name" value="ARABINOSE-BINDING PROTEIN-RELATED"/>
    <property type="match status" value="1"/>
</dbReference>
<comment type="caution">
    <text evidence="4">The sequence shown here is derived from an EMBL/GenBank/DDBJ whole genome shotgun (WGS) entry which is preliminary data.</text>
</comment>
<feature type="compositionally biased region" description="Polar residues" evidence="2">
    <location>
        <begin position="27"/>
        <end position="42"/>
    </location>
</feature>
<evidence type="ECO:0000313" key="5">
    <source>
        <dbReference type="Proteomes" id="UP001596378"/>
    </source>
</evidence>